<accession>D8RBE1</accession>
<dbReference type="EMBL" id="GL377594">
    <property type="protein sequence ID" value="EFJ22865.1"/>
    <property type="molecule type" value="Genomic_DNA"/>
</dbReference>
<dbReference type="PANTHER" id="PTHR10383">
    <property type="entry name" value="SERINE INCORPORATOR"/>
    <property type="match status" value="1"/>
</dbReference>
<dbReference type="Gramene" id="EFJ30778">
    <property type="protein sequence ID" value="EFJ30778"/>
    <property type="gene ID" value="SELMODRAFT_89240"/>
</dbReference>
<feature type="transmembrane region" description="Helical" evidence="6">
    <location>
        <begin position="238"/>
        <end position="261"/>
    </location>
</feature>
<keyword evidence="3 6" id="KW-0812">Transmembrane</keyword>
<dbReference type="EMBL" id="GL377575">
    <property type="protein sequence ID" value="EFJ30778.1"/>
    <property type="molecule type" value="Genomic_DNA"/>
</dbReference>
<dbReference type="eggNOG" id="KOG2592">
    <property type="taxonomic scope" value="Eukaryota"/>
</dbReference>
<feature type="transmembrane region" description="Helical" evidence="6">
    <location>
        <begin position="142"/>
        <end position="162"/>
    </location>
</feature>
<dbReference type="KEGG" id="smo:SELMODRAFT_104684"/>
<keyword evidence="9" id="KW-1185">Reference proteome</keyword>
<reference evidence="8 9" key="1">
    <citation type="journal article" date="2011" name="Science">
        <title>The Selaginella genome identifies genetic changes associated with the evolution of vascular plants.</title>
        <authorList>
            <person name="Banks J.A."/>
            <person name="Nishiyama T."/>
            <person name="Hasebe M."/>
            <person name="Bowman J.L."/>
            <person name="Gribskov M."/>
            <person name="dePamphilis C."/>
            <person name="Albert V.A."/>
            <person name="Aono N."/>
            <person name="Aoyama T."/>
            <person name="Ambrose B.A."/>
            <person name="Ashton N.W."/>
            <person name="Axtell M.J."/>
            <person name="Barker E."/>
            <person name="Barker M.S."/>
            <person name="Bennetzen J.L."/>
            <person name="Bonawitz N.D."/>
            <person name="Chapple C."/>
            <person name="Cheng C."/>
            <person name="Correa L.G."/>
            <person name="Dacre M."/>
            <person name="DeBarry J."/>
            <person name="Dreyer I."/>
            <person name="Elias M."/>
            <person name="Engstrom E.M."/>
            <person name="Estelle M."/>
            <person name="Feng L."/>
            <person name="Finet C."/>
            <person name="Floyd S.K."/>
            <person name="Frommer W.B."/>
            <person name="Fujita T."/>
            <person name="Gramzow L."/>
            <person name="Gutensohn M."/>
            <person name="Harholt J."/>
            <person name="Hattori M."/>
            <person name="Heyl A."/>
            <person name="Hirai T."/>
            <person name="Hiwatashi Y."/>
            <person name="Ishikawa M."/>
            <person name="Iwata M."/>
            <person name="Karol K.G."/>
            <person name="Koehler B."/>
            <person name="Kolukisaoglu U."/>
            <person name="Kubo M."/>
            <person name="Kurata T."/>
            <person name="Lalonde S."/>
            <person name="Li K."/>
            <person name="Li Y."/>
            <person name="Litt A."/>
            <person name="Lyons E."/>
            <person name="Manning G."/>
            <person name="Maruyama T."/>
            <person name="Michael T.P."/>
            <person name="Mikami K."/>
            <person name="Miyazaki S."/>
            <person name="Morinaga S."/>
            <person name="Murata T."/>
            <person name="Mueller-Roeber B."/>
            <person name="Nelson D.R."/>
            <person name="Obara M."/>
            <person name="Oguri Y."/>
            <person name="Olmstead R.G."/>
            <person name="Onodera N."/>
            <person name="Petersen B.L."/>
            <person name="Pils B."/>
            <person name="Prigge M."/>
            <person name="Rensing S.A."/>
            <person name="Riano-Pachon D.M."/>
            <person name="Roberts A.W."/>
            <person name="Sato Y."/>
            <person name="Scheller H.V."/>
            <person name="Schulz B."/>
            <person name="Schulz C."/>
            <person name="Shakirov E.V."/>
            <person name="Shibagaki N."/>
            <person name="Shinohara N."/>
            <person name="Shippen D.E."/>
            <person name="Soerensen I."/>
            <person name="Sotooka R."/>
            <person name="Sugimoto N."/>
            <person name="Sugita M."/>
            <person name="Sumikawa N."/>
            <person name="Tanurdzic M."/>
            <person name="Theissen G."/>
            <person name="Ulvskov P."/>
            <person name="Wakazuki S."/>
            <person name="Weng J.K."/>
            <person name="Willats W.W."/>
            <person name="Wipf D."/>
            <person name="Wolf P.G."/>
            <person name="Yang L."/>
            <person name="Zimmer A.D."/>
            <person name="Zhu Q."/>
            <person name="Mitros T."/>
            <person name="Hellsten U."/>
            <person name="Loque D."/>
            <person name="Otillar R."/>
            <person name="Salamov A."/>
            <person name="Schmutz J."/>
            <person name="Shapiro H."/>
            <person name="Lindquist E."/>
            <person name="Lucas S."/>
            <person name="Rokhsar D."/>
            <person name="Grigoriev I.V."/>
        </authorList>
    </citation>
    <scope>NUCLEOTIDE SEQUENCE [LARGE SCALE GENOMIC DNA]</scope>
</reference>
<dbReference type="Proteomes" id="UP000001514">
    <property type="component" value="Unassembled WGS sequence"/>
</dbReference>
<dbReference type="InterPro" id="IPR005016">
    <property type="entry name" value="TDE1/TMS"/>
</dbReference>
<feature type="transmembrane region" description="Helical" evidence="6">
    <location>
        <begin position="174"/>
        <end position="199"/>
    </location>
</feature>
<evidence type="ECO:0000256" key="2">
    <source>
        <dbReference type="ARBA" id="ARBA00006665"/>
    </source>
</evidence>
<proteinExistence type="inferred from homology"/>
<comment type="subcellular location">
    <subcellularLocation>
        <location evidence="1">Membrane</location>
        <topology evidence="1">Multi-pass membrane protein</topology>
    </subcellularLocation>
</comment>
<protein>
    <recommendedName>
        <fullName evidence="10">Serine incorporator</fullName>
    </recommendedName>
</protein>
<dbReference type="Pfam" id="PF03348">
    <property type="entry name" value="Serinc"/>
    <property type="match status" value="2"/>
</dbReference>
<dbReference type="FunCoup" id="D8RBE1">
    <property type="interactions" value="531"/>
</dbReference>
<evidence type="ECO:0000256" key="5">
    <source>
        <dbReference type="ARBA" id="ARBA00023136"/>
    </source>
</evidence>
<evidence type="ECO:0000313" key="8">
    <source>
        <dbReference type="EMBL" id="EFJ30778.1"/>
    </source>
</evidence>
<dbReference type="OMA" id="IHNFWFL"/>
<keyword evidence="5 6" id="KW-0472">Membrane</keyword>
<comment type="similarity">
    <text evidence="2">Belongs to the TDE1 family.</text>
</comment>
<gene>
    <name evidence="7" type="ORF">SELMODRAFT_104684</name>
    <name evidence="8" type="ORF">SELMODRAFT_89240</name>
</gene>
<evidence type="ECO:0000256" key="3">
    <source>
        <dbReference type="ARBA" id="ARBA00022692"/>
    </source>
</evidence>
<feature type="transmembrane region" description="Helical" evidence="6">
    <location>
        <begin position="205"/>
        <end position="226"/>
    </location>
</feature>
<feature type="transmembrane region" description="Helical" evidence="6">
    <location>
        <begin position="74"/>
        <end position="94"/>
    </location>
</feature>
<dbReference type="InParanoid" id="D8RBE1"/>
<feature type="transmembrane region" description="Helical" evidence="6">
    <location>
        <begin position="368"/>
        <end position="388"/>
    </location>
</feature>
<dbReference type="KEGG" id="smo:SELMODRAFT_89240"/>
<feature type="transmembrane region" description="Helical" evidence="6">
    <location>
        <begin position="281"/>
        <end position="302"/>
    </location>
</feature>
<organism evidence="9">
    <name type="scientific">Selaginella moellendorffii</name>
    <name type="common">Spikemoss</name>
    <dbReference type="NCBI Taxonomy" id="88036"/>
    <lineage>
        <taxon>Eukaryota</taxon>
        <taxon>Viridiplantae</taxon>
        <taxon>Streptophyta</taxon>
        <taxon>Embryophyta</taxon>
        <taxon>Tracheophyta</taxon>
        <taxon>Lycopodiopsida</taxon>
        <taxon>Selaginellales</taxon>
        <taxon>Selaginellaceae</taxon>
        <taxon>Selaginella</taxon>
    </lineage>
</organism>
<evidence type="ECO:0008006" key="10">
    <source>
        <dbReference type="Google" id="ProtNLM"/>
    </source>
</evidence>
<evidence type="ECO:0000256" key="1">
    <source>
        <dbReference type="ARBA" id="ARBA00004141"/>
    </source>
</evidence>
<dbReference type="AlphaFoldDB" id="D8RBE1"/>
<feature type="transmembrane region" description="Helical" evidence="6">
    <location>
        <begin position="27"/>
        <end position="46"/>
    </location>
</feature>
<evidence type="ECO:0000313" key="7">
    <source>
        <dbReference type="EMBL" id="EFJ22865.1"/>
    </source>
</evidence>
<evidence type="ECO:0000256" key="6">
    <source>
        <dbReference type="SAM" id="Phobius"/>
    </source>
</evidence>
<evidence type="ECO:0000313" key="9">
    <source>
        <dbReference type="Proteomes" id="UP000001514"/>
    </source>
</evidence>
<dbReference type="HOGENOM" id="CLU_029574_1_0_1"/>
<dbReference type="PANTHER" id="PTHR10383:SF63">
    <property type="entry name" value="OS01G0179800 PROTEIN"/>
    <property type="match status" value="1"/>
</dbReference>
<feature type="transmembrane region" description="Helical" evidence="6">
    <location>
        <begin position="323"/>
        <end position="348"/>
    </location>
</feature>
<feature type="transmembrane region" description="Helical" evidence="6">
    <location>
        <begin position="115"/>
        <end position="136"/>
    </location>
</feature>
<dbReference type="Gramene" id="EFJ22865">
    <property type="protein sequence ID" value="EFJ22865"/>
    <property type="gene ID" value="SELMODRAFT_104684"/>
</dbReference>
<evidence type="ECO:0000256" key="4">
    <source>
        <dbReference type="ARBA" id="ARBA00022989"/>
    </source>
</evidence>
<name>D8RBE1_SELML</name>
<keyword evidence="4 6" id="KW-1133">Transmembrane helix</keyword>
<dbReference type="GO" id="GO:0016020">
    <property type="term" value="C:membrane"/>
    <property type="evidence" value="ECO:0000318"/>
    <property type="project" value="GO_Central"/>
</dbReference>
<sequence length="394" mass="44450">MDLESSRDHASLESIKPLSCSIAHGSAARYIYGIIFMLTTLIAWVVRDYSHRALSELHYLEGCLGGHNCLGSEGVLRISFGCFVFFLAMFVTTVGTTRLYGARDVWHNRWWPAKGVMWVILMVLPFLVPPSFIHIYGEVARYGAGIFLLIQLLSVINFIYWWNEQWFSEERCKAPMLVVAFVSFGASIVATTYMSLWFAPHISCTLNIFFTSWTAILINVMTAISLHSKASIAHTNGVNAGLMTSGLMSVYLCFLCWSAIMSEPLSEACNTRPRQTGKSDWLTLLSFVIALAAIVMAAYSTGTDSQTFCLPKKSFELDDEVPYGYGFFHLVFALGSMYFAMLFIGWNLHQTMHKYSIDVGWASVWVKIANEWAAAAIYIWTMIGRFVLRNREFP</sequence>